<proteinExistence type="predicted"/>
<dbReference type="EMBL" id="BK003941">
    <property type="protein sequence ID" value="DAA02639.1"/>
    <property type="molecule type" value="Genomic_DNA"/>
</dbReference>
<sequence length="78" mass="8537">MPSTKQLSAGLSSLLIWRHYVKQGQVALVNGVLARHSCSNNSKIFGTNKGKADSLWLPVKINGIFQALEKLVFLIGNE</sequence>
<reference evidence="1" key="1">
    <citation type="journal article" date="2003" name="Genome Biol.">
        <title>An integrated gene annotation and transcriptional profiling approach towards the full gene content of the Drosophila genome.</title>
        <authorList>
            <person name="Hild M."/>
            <person name="Beckmann B."/>
            <person name="Haas S.A."/>
            <person name="Koch B."/>
            <person name="Solovyev V."/>
            <person name="Busold C."/>
            <person name="Fellenberg K."/>
            <person name="Boutros M."/>
            <person name="Vingron M."/>
            <person name="Sauer F."/>
            <person name="Hoheisel J.D."/>
            <person name="Paro R."/>
        </authorList>
    </citation>
    <scope>NUCLEOTIDE SEQUENCE</scope>
</reference>
<organism evidence="1">
    <name type="scientific">Drosophila melanogaster</name>
    <name type="common">Fruit fly</name>
    <dbReference type="NCBI Taxonomy" id="7227"/>
    <lineage>
        <taxon>Eukaryota</taxon>
        <taxon>Metazoa</taxon>
        <taxon>Ecdysozoa</taxon>
        <taxon>Arthropoda</taxon>
        <taxon>Hexapoda</taxon>
        <taxon>Insecta</taxon>
        <taxon>Pterygota</taxon>
        <taxon>Neoptera</taxon>
        <taxon>Endopterygota</taxon>
        <taxon>Diptera</taxon>
        <taxon>Brachycera</taxon>
        <taxon>Muscomorpha</taxon>
        <taxon>Ephydroidea</taxon>
        <taxon>Drosophilidae</taxon>
        <taxon>Drosophila</taxon>
        <taxon>Sophophora</taxon>
    </lineage>
</organism>
<evidence type="ECO:0000313" key="1">
    <source>
        <dbReference type="EMBL" id="DAA02639.1"/>
    </source>
</evidence>
<accession>Q6IG25</accession>
<dbReference type="AlphaFoldDB" id="Q6IG25"/>
<protein>
    <submittedName>
        <fullName evidence="1">HDC07408</fullName>
    </submittedName>
</protein>
<gene>
    <name evidence="1" type="ORF">HDC07408</name>
</gene>
<name>Q6IG25_DROME</name>